<dbReference type="EMBL" id="VDEP01000471">
    <property type="protein sequence ID" value="KAA1075817.1"/>
    <property type="molecule type" value="Genomic_DNA"/>
</dbReference>
<reference evidence="6 7" key="1">
    <citation type="submission" date="2019-05" db="EMBL/GenBank/DDBJ databases">
        <title>Emergence of the Ug99 lineage of the wheat stem rust pathogen through somatic hybridization.</title>
        <authorList>
            <person name="Li F."/>
            <person name="Upadhyaya N.M."/>
            <person name="Sperschneider J."/>
            <person name="Matny O."/>
            <person name="Nguyen-Phuc H."/>
            <person name="Mago R."/>
            <person name="Raley C."/>
            <person name="Miller M.E."/>
            <person name="Silverstein K.A.T."/>
            <person name="Henningsen E."/>
            <person name="Hirsch C.D."/>
            <person name="Visser B."/>
            <person name="Pretorius Z.A."/>
            <person name="Steffenson B.J."/>
            <person name="Schwessinger B."/>
            <person name="Dodds P.N."/>
            <person name="Figueroa M."/>
        </authorList>
    </citation>
    <scope>NUCLEOTIDE SEQUENCE [LARGE SCALE GENOMIC DNA]</scope>
    <source>
        <strain evidence="4">21-0</strain>
        <strain evidence="2 7">Ug99</strain>
    </source>
</reference>
<evidence type="ECO:0000313" key="3">
    <source>
        <dbReference type="EMBL" id="KAA1091168.1"/>
    </source>
</evidence>
<dbReference type="EMBL" id="VSWC01000092">
    <property type="protein sequence ID" value="KAA1091168.1"/>
    <property type="molecule type" value="Genomic_DNA"/>
</dbReference>
<evidence type="ECO:0000313" key="6">
    <source>
        <dbReference type="Proteomes" id="UP000324748"/>
    </source>
</evidence>
<evidence type="ECO:0000313" key="2">
    <source>
        <dbReference type="EMBL" id="KAA1075817.1"/>
    </source>
</evidence>
<gene>
    <name evidence="3" type="ORF">PGT21_027564</name>
    <name evidence="4" type="ORF">PGT21_028986</name>
    <name evidence="2" type="ORF">PGTUg99_017309</name>
    <name evidence="5" type="ORF">PGTUg99_037635</name>
</gene>
<sequence length="135" mass="15086">MKANTGLTYLLALFVVIGTGLCDSTTSIIHVWEAANAKSIEQQHTFGPHTLTTILKAQRNPDRQWVIYANNPFPCPASLELQVGGQIIACERDFLHAKTRQPIELATLSQMPERVELEYTMYSTEASAMTFMNNI</sequence>
<protein>
    <submittedName>
        <fullName evidence="4">Uncharacterized protein</fullName>
    </submittedName>
</protein>
<accession>A0A5B0QC55</accession>
<comment type="caution">
    <text evidence="4">The sequence shown here is derived from an EMBL/GenBank/DDBJ whole genome shotgun (WGS) entry which is preliminary data.</text>
</comment>
<evidence type="ECO:0000256" key="1">
    <source>
        <dbReference type="SAM" id="SignalP"/>
    </source>
</evidence>
<feature type="chain" id="PRO_5036137994" evidence="1">
    <location>
        <begin position="23"/>
        <end position="135"/>
    </location>
</feature>
<dbReference type="Proteomes" id="UP000325313">
    <property type="component" value="Unassembled WGS sequence"/>
</dbReference>
<keyword evidence="1" id="KW-0732">Signal</keyword>
<dbReference type="EMBL" id="VDEP01000001">
    <property type="protein sequence ID" value="KAA1139280.1"/>
    <property type="molecule type" value="Genomic_DNA"/>
</dbReference>
<keyword evidence="6" id="KW-1185">Reference proteome</keyword>
<evidence type="ECO:0000313" key="5">
    <source>
        <dbReference type="EMBL" id="KAA1139280.1"/>
    </source>
</evidence>
<dbReference type="EMBL" id="VSWC01000027">
    <property type="protein sequence ID" value="KAA1110662.1"/>
    <property type="molecule type" value="Genomic_DNA"/>
</dbReference>
<organism evidence="4 6">
    <name type="scientific">Puccinia graminis f. sp. tritici</name>
    <dbReference type="NCBI Taxonomy" id="56615"/>
    <lineage>
        <taxon>Eukaryota</taxon>
        <taxon>Fungi</taxon>
        <taxon>Dikarya</taxon>
        <taxon>Basidiomycota</taxon>
        <taxon>Pucciniomycotina</taxon>
        <taxon>Pucciniomycetes</taxon>
        <taxon>Pucciniales</taxon>
        <taxon>Pucciniaceae</taxon>
        <taxon>Puccinia</taxon>
    </lineage>
</organism>
<name>A0A5B0QC55_PUCGR</name>
<dbReference type="Proteomes" id="UP000324748">
    <property type="component" value="Unassembled WGS sequence"/>
</dbReference>
<dbReference type="AlphaFoldDB" id="A0A5B0QC55"/>
<evidence type="ECO:0000313" key="7">
    <source>
        <dbReference type="Proteomes" id="UP000325313"/>
    </source>
</evidence>
<proteinExistence type="predicted"/>
<evidence type="ECO:0000313" key="4">
    <source>
        <dbReference type="EMBL" id="KAA1110662.1"/>
    </source>
</evidence>
<feature type="signal peptide" evidence="1">
    <location>
        <begin position="1"/>
        <end position="22"/>
    </location>
</feature>